<dbReference type="EMBL" id="CAJNDS010002668">
    <property type="protein sequence ID" value="CAE7561009.1"/>
    <property type="molecule type" value="Genomic_DNA"/>
</dbReference>
<dbReference type="GO" id="GO:0016887">
    <property type="term" value="F:ATP hydrolysis activity"/>
    <property type="evidence" value="ECO:0007669"/>
    <property type="project" value="InterPro"/>
</dbReference>
<keyword evidence="6" id="KW-1133">Transmembrane helix</keyword>
<evidence type="ECO:0000256" key="6">
    <source>
        <dbReference type="ARBA" id="ARBA00022989"/>
    </source>
</evidence>
<keyword evidence="2" id="KW-0813">Transport</keyword>
<dbReference type="InterPro" id="IPR003593">
    <property type="entry name" value="AAA+_ATPase"/>
</dbReference>
<dbReference type="CDD" id="cd03223">
    <property type="entry name" value="ABCD_peroxisomal_ALDP"/>
    <property type="match status" value="1"/>
</dbReference>
<dbReference type="InterPro" id="IPR017871">
    <property type="entry name" value="ABC_transporter-like_CS"/>
</dbReference>
<evidence type="ECO:0000256" key="7">
    <source>
        <dbReference type="ARBA" id="ARBA00023136"/>
    </source>
</evidence>
<feature type="compositionally biased region" description="Polar residues" evidence="8">
    <location>
        <begin position="236"/>
        <end position="255"/>
    </location>
</feature>
<feature type="domain" description="ABC transporter" evidence="9">
    <location>
        <begin position="285"/>
        <end position="519"/>
    </location>
</feature>
<dbReference type="SMART" id="SM00382">
    <property type="entry name" value="AAA"/>
    <property type="match status" value="1"/>
</dbReference>
<comment type="caution">
    <text evidence="10">The sequence shown here is derived from an EMBL/GenBank/DDBJ whole genome shotgun (WGS) entry which is preliminary data.</text>
</comment>
<evidence type="ECO:0000256" key="1">
    <source>
        <dbReference type="ARBA" id="ARBA00008575"/>
    </source>
</evidence>
<evidence type="ECO:0000256" key="4">
    <source>
        <dbReference type="ARBA" id="ARBA00022741"/>
    </source>
</evidence>
<evidence type="ECO:0000256" key="8">
    <source>
        <dbReference type="SAM" id="MobiDB-lite"/>
    </source>
</evidence>
<name>A0A812UCN9_9DINO</name>
<dbReference type="SUPFAM" id="SSF52540">
    <property type="entry name" value="P-loop containing nucleoside triphosphate hydrolases"/>
    <property type="match status" value="1"/>
</dbReference>
<dbReference type="PROSITE" id="PS50893">
    <property type="entry name" value="ABC_TRANSPORTER_2"/>
    <property type="match status" value="1"/>
</dbReference>
<dbReference type="Gene3D" id="3.40.50.300">
    <property type="entry name" value="P-loop containing nucleotide triphosphate hydrolases"/>
    <property type="match status" value="1"/>
</dbReference>
<dbReference type="InterPro" id="IPR003439">
    <property type="entry name" value="ABC_transporter-like_ATP-bd"/>
</dbReference>
<evidence type="ECO:0000313" key="10">
    <source>
        <dbReference type="EMBL" id="CAE7561009.1"/>
    </source>
</evidence>
<dbReference type="GO" id="GO:0005524">
    <property type="term" value="F:ATP binding"/>
    <property type="evidence" value="ECO:0007669"/>
    <property type="project" value="UniProtKB-KW"/>
</dbReference>
<dbReference type="OrthoDB" id="422637at2759"/>
<dbReference type="Pfam" id="PF00005">
    <property type="entry name" value="ABC_tran"/>
    <property type="match status" value="1"/>
</dbReference>
<dbReference type="Proteomes" id="UP000604046">
    <property type="component" value="Unassembled WGS sequence"/>
</dbReference>
<dbReference type="InterPro" id="IPR036640">
    <property type="entry name" value="ABC1_TM_sf"/>
</dbReference>
<comment type="similarity">
    <text evidence="1">Belongs to the ABC transporter superfamily. ABCD family. Peroxisomal fatty acyl CoA transporter (TC 3.A.1.203) subfamily.</text>
</comment>
<feature type="region of interest" description="Disordered" evidence="8">
    <location>
        <begin position="223"/>
        <end position="262"/>
    </location>
</feature>
<dbReference type="GO" id="GO:0016020">
    <property type="term" value="C:membrane"/>
    <property type="evidence" value="ECO:0007669"/>
    <property type="project" value="InterPro"/>
</dbReference>
<evidence type="ECO:0000256" key="3">
    <source>
        <dbReference type="ARBA" id="ARBA00022692"/>
    </source>
</evidence>
<evidence type="ECO:0000313" key="11">
    <source>
        <dbReference type="Proteomes" id="UP000604046"/>
    </source>
</evidence>
<dbReference type="PANTHER" id="PTHR11384">
    <property type="entry name" value="ATP-BINDING CASSETTE, SUB-FAMILY D MEMBER"/>
    <property type="match status" value="1"/>
</dbReference>
<keyword evidence="11" id="KW-1185">Reference proteome</keyword>
<feature type="compositionally biased region" description="Basic and acidic residues" evidence="8">
    <location>
        <begin position="223"/>
        <end position="235"/>
    </location>
</feature>
<evidence type="ECO:0000256" key="5">
    <source>
        <dbReference type="ARBA" id="ARBA00022840"/>
    </source>
</evidence>
<dbReference type="InterPro" id="IPR027417">
    <property type="entry name" value="P-loop_NTPase"/>
</dbReference>
<keyword evidence="5" id="KW-0067">ATP-binding</keyword>
<dbReference type="AlphaFoldDB" id="A0A812UCN9"/>
<dbReference type="PANTHER" id="PTHR11384:SF59">
    <property type="entry name" value="LYSOSOMAL COBALAMIN TRANSPORTER ABCD4"/>
    <property type="match status" value="1"/>
</dbReference>
<dbReference type="SUPFAM" id="SSF90123">
    <property type="entry name" value="ABC transporter transmembrane region"/>
    <property type="match status" value="1"/>
</dbReference>
<keyword evidence="4" id="KW-0547">Nucleotide-binding</keyword>
<evidence type="ECO:0000259" key="9">
    <source>
        <dbReference type="PROSITE" id="PS50893"/>
    </source>
</evidence>
<dbReference type="PROSITE" id="PS00211">
    <property type="entry name" value="ABC_TRANSPORTER_1"/>
    <property type="match status" value="1"/>
</dbReference>
<evidence type="ECO:0000256" key="2">
    <source>
        <dbReference type="ARBA" id="ARBA00022448"/>
    </source>
</evidence>
<organism evidence="10 11">
    <name type="scientific">Symbiodinium natans</name>
    <dbReference type="NCBI Taxonomy" id="878477"/>
    <lineage>
        <taxon>Eukaryota</taxon>
        <taxon>Sar</taxon>
        <taxon>Alveolata</taxon>
        <taxon>Dinophyceae</taxon>
        <taxon>Suessiales</taxon>
        <taxon>Symbiodiniaceae</taxon>
        <taxon>Symbiodinium</taxon>
    </lineage>
</organism>
<sequence>MKIALNSAALIAISPRLPRGLAIECAFLVREMQGMGPREHYDFKGVPETVKPQPEALSTEFVSLVFFAAPLMKIQRRVLAVEEPQGREGGAFVAKQTSAHDGYAAESVAFFRGYRYERECSEAVLDHVIWSSYKFAGIEMIYKMLTGVVQAGFSLMPMLIVAPLYFEDKVSFGTINQSQLLFQTLLSGMMDLGKELNDIAKLGAESIRVKELWEALESIEKDEVTKTQSHDKDDIASTTAGSSDDVSGNESVSNSDVERPVDSGGEVLEELELHEHDPESTNVRLQLANVTLYAPLSSSPLISNLTLTLKQGQSLLIEGPSGSGKSSLLRAIAGLCHRGFGAIHRAPIGRCFFLPQTPYLCIGSLRDNVLYPNMRRDREVPNERIQSIMRDLGIDHLIERHGLDERLDFQGILSGGEKQRLSFARLLLQPNVQLALLDEATSALDEENERIAYNLLRDHVQCFVSVGHRPCLARSHSLRLHLNRLDDSLGCEGIVTTIAPASPTREWSTREWSPESTHKI</sequence>
<keyword evidence="3" id="KW-0812">Transmembrane</keyword>
<proteinExistence type="inferred from homology"/>
<gene>
    <name evidence="10" type="ORF">SNAT2548_LOCUS31642</name>
</gene>
<accession>A0A812UCN9</accession>
<reference evidence="10" key="1">
    <citation type="submission" date="2021-02" db="EMBL/GenBank/DDBJ databases">
        <authorList>
            <person name="Dougan E. K."/>
            <person name="Rhodes N."/>
            <person name="Thang M."/>
            <person name="Chan C."/>
        </authorList>
    </citation>
    <scope>NUCLEOTIDE SEQUENCE</scope>
</reference>
<dbReference type="InterPro" id="IPR050835">
    <property type="entry name" value="ABC_transporter_sub-D"/>
</dbReference>
<protein>
    <recommendedName>
        <fullName evidence="9">ABC transporter domain-containing protein</fullName>
    </recommendedName>
</protein>
<keyword evidence="7" id="KW-0472">Membrane</keyword>